<dbReference type="GO" id="GO:0009740">
    <property type="term" value="P:gibberellic acid mediated signaling pathway"/>
    <property type="evidence" value="ECO:0007669"/>
    <property type="project" value="TreeGrafter"/>
</dbReference>
<dbReference type="PROSITE" id="PS50157">
    <property type="entry name" value="ZINC_FINGER_C2H2_2"/>
    <property type="match status" value="1"/>
</dbReference>
<dbReference type="Proteomes" id="UP000236161">
    <property type="component" value="Unassembled WGS sequence"/>
</dbReference>
<feature type="region of interest" description="Disordered" evidence="2">
    <location>
        <begin position="91"/>
        <end position="117"/>
    </location>
</feature>
<dbReference type="SUPFAM" id="SSF57667">
    <property type="entry name" value="beta-beta-alpha zinc fingers"/>
    <property type="match status" value="1"/>
</dbReference>
<keyword evidence="1" id="KW-0863">Zinc-finger</keyword>
<dbReference type="Pfam" id="PF13912">
    <property type="entry name" value="zf-C2H2_6"/>
    <property type="match status" value="1"/>
</dbReference>
<dbReference type="PANTHER" id="PTHR46353:SF23">
    <property type="entry name" value="C2H2 ZINC FINGER-CONTAINING PROTEIN-RELATED"/>
    <property type="match status" value="1"/>
</dbReference>
<name>A0A2I0B6Y6_9ASPA</name>
<dbReference type="GO" id="GO:0000976">
    <property type="term" value="F:transcription cis-regulatory region binding"/>
    <property type="evidence" value="ECO:0007669"/>
    <property type="project" value="TreeGrafter"/>
</dbReference>
<dbReference type="PANTHER" id="PTHR46353">
    <property type="entry name" value="ZINC FINGER PROTEIN 5"/>
    <property type="match status" value="1"/>
</dbReference>
<reference evidence="4 5" key="1">
    <citation type="journal article" date="2017" name="Nature">
        <title>The Apostasia genome and the evolution of orchids.</title>
        <authorList>
            <person name="Zhang G.Q."/>
            <person name="Liu K.W."/>
            <person name="Li Z."/>
            <person name="Lohaus R."/>
            <person name="Hsiao Y.Y."/>
            <person name="Niu S.C."/>
            <person name="Wang J.Y."/>
            <person name="Lin Y.C."/>
            <person name="Xu Q."/>
            <person name="Chen L.J."/>
            <person name="Yoshida K."/>
            <person name="Fujiwara S."/>
            <person name="Wang Z.W."/>
            <person name="Zhang Y.Q."/>
            <person name="Mitsuda N."/>
            <person name="Wang M."/>
            <person name="Liu G.H."/>
            <person name="Pecoraro L."/>
            <person name="Huang H.X."/>
            <person name="Xiao X.J."/>
            <person name="Lin M."/>
            <person name="Wu X.Y."/>
            <person name="Wu W.L."/>
            <person name="Chen Y.Y."/>
            <person name="Chang S.B."/>
            <person name="Sakamoto S."/>
            <person name="Ohme-Takagi M."/>
            <person name="Yagi M."/>
            <person name="Zeng S.J."/>
            <person name="Shen C.Y."/>
            <person name="Yeh C.M."/>
            <person name="Luo Y.B."/>
            <person name="Tsai W.C."/>
            <person name="Van de Peer Y."/>
            <person name="Liu Z.J."/>
        </authorList>
    </citation>
    <scope>NUCLEOTIDE SEQUENCE [LARGE SCALE GENOMIC DNA]</scope>
    <source>
        <strain evidence="5">cv. Shenzhen</strain>
        <tissue evidence="4">Stem</tissue>
    </source>
</reference>
<feature type="compositionally biased region" description="Polar residues" evidence="2">
    <location>
        <begin position="91"/>
        <end position="116"/>
    </location>
</feature>
<dbReference type="GO" id="GO:0003700">
    <property type="term" value="F:DNA-binding transcription factor activity"/>
    <property type="evidence" value="ECO:0007669"/>
    <property type="project" value="TreeGrafter"/>
</dbReference>
<keyword evidence="1" id="KW-0862">Zinc</keyword>
<feature type="domain" description="C2H2-type" evidence="3">
    <location>
        <begin position="46"/>
        <end position="73"/>
    </location>
</feature>
<keyword evidence="1" id="KW-0479">Metal-binding</keyword>
<evidence type="ECO:0000313" key="5">
    <source>
        <dbReference type="Proteomes" id="UP000236161"/>
    </source>
</evidence>
<dbReference type="AlphaFoldDB" id="A0A2I0B6Y6"/>
<evidence type="ECO:0000256" key="2">
    <source>
        <dbReference type="SAM" id="MobiDB-lite"/>
    </source>
</evidence>
<organism evidence="4 5">
    <name type="scientific">Apostasia shenzhenica</name>
    <dbReference type="NCBI Taxonomy" id="1088818"/>
    <lineage>
        <taxon>Eukaryota</taxon>
        <taxon>Viridiplantae</taxon>
        <taxon>Streptophyta</taxon>
        <taxon>Embryophyta</taxon>
        <taxon>Tracheophyta</taxon>
        <taxon>Spermatophyta</taxon>
        <taxon>Magnoliopsida</taxon>
        <taxon>Liliopsida</taxon>
        <taxon>Asparagales</taxon>
        <taxon>Orchidaceae</taxon>
        <taxon>Apostasioideae</taxon>
        <taxon>Apostasia</taxon>
    </lineage>
</organism>
<dbReference type="STRING" id="1088818.A0A2I0B6Y6"/>
<dbReference type="EMBL" id="KZ451908">
    <property type="protein sequence ID" value="PKA63542.1"/>
    <property type="molecule type" value="Genomic_DNA"/>
</dbReference>
<protein>
    <submittedName>
        <fullName evidence="4">Zinc finger protein 6</fullName>
    </submittedName>
</protein>
<evidence type="ECO:0000313" key="4">
    <source>
        <dbReference type="EMBL" id="PKA63542.1"/>
    </source>
</evidence>
<dbReference type="Gene3D" id="3.30.160.60">
    <property type="entry name" value="Classic Zinc Finger"/>
    <property type="match status" value="1"/>
</dbReference>
<gene>
    <name evidence="4" type="primary">ZFP6</name>
    <name evidence="4" type="ORF">AXF42_Ash005437</name>
</gene>
<accession>A0A2I0B6Y6</accession>
<dbReference type="GO" id="GO:0009736">
    <property type="term" value="P:cytokinin-activated signaling pathway"/>
    <property type="evidence" value="ECO:0007669"/>
    <property type="project" value="TreeGrafter"/>
</dbReference>
<dbReference type="InterPro" id="IPR044299">
    <property type="entry name" value="GIS3/ZFP5/ZFP6"/>
</dbReference>
<sequence length="195" mass="20010">MSKYQHQGKHSSQAAIPRLKLFGFAVSKGHDLTPTTAAGVGDGRKYECQYCYREFANSQALGGHQNAHKKERQCLKRVQLHHAAIAAVVPSSETHTAAGNPNASALTPPATASVTSALPGAPPSQFVAHGCIFPSSSYRRRTLSLYHGGGGGGGGGGSEAVSGAASLVRLAAPSNRAGSDDSLGLNLQLRLAPAG</sequence>
<dbReference type="GO" id="GO:0010090">
    <property type="term" value="P:trichome morphogenesis"/>
    <property type="evidence" value="ECO:0007669"/>
    <property type="project" value="InterPro"/>
</dbReference>
<dbReference type="OrthoDB" id="772256at2759"/>
<dbReference type="GO" id="GO:0005634">
    <property type="term" value="C:nucleus"/>
    <property type="evidence" value="ECO:0007669"/>
    <property type="project" value="TreeGrafter"/>
</dbReference>
<dbReference type="InterPro" id="IPR036236">
    <property type="entry name" value="Znf_C2H2_sf"/>
</dbReference>
<dbReference type="GO" id="GO:0008270">
    <property type="term" value="F:zinc ion binding"/>
    <property type="evidence" value="ECO:0007669"/>
    <property type="project" value="UniProtKB-KW"/>
</dbReference>
<dbReference type="PROSITE" id="PS00028">
    <property type="entry name" value="ZINC_FINGER_C2H2_1"/>
    <property type="match status" value="1"/>
</dbReference>
<keyword evidence="5" id="KW-1185">Reference proteome</keyword>
<evidence type="ECO:0000256" key="1">
    <source>
        <dbReference type="PROSITE-ProRule" id="PRU00042"/>
    </source>
</evidence>
<dbReference type="InterPro" id="IPR013087">
    <property type="entry name" value="Znf_C2H2_type"/>
</dbReference>
<evidence type="ECO:0000259" key="3">
    <source>
        <dbReference type="PROSITE" id="PS50157"/>
    </source>
</evidence>
<proteinExistence type="predicted"/>